<keyword evidence="2" id="KW-0418">Kinase</keyword>
<dbReference type="GO" id="GO:0005737">
    <property type="term" value="C:cytoplasm"/>
    <property type="evidence" value="ECO:0007669"/>
    <property type="project" value="TreeGrafter"/>
</dbReference>
<accession>A0A165EJL2</accession>
<dbReference type="GO" id="GO:0005524">
    <property type="term" value="F:ATP binding"/>
    <property type="evidence" value="ECO:0007669"/>
    <property type="project" value="InterPro"/>
</dbReference>
<dbReference type="Pfam" id="PF07714">
    <property type="entry name" value="PK_Tyr_Ser-Thr"/>
    <property type="match status" value="1"/>
</dbReference>
<evidence type="ECO:0000259" key="1">
    <source>
        <dbReference type="PROSITE" id="PS50011"/>
    </source>
</evidence>
<dbReference type="InParanoid" id="A0A165EJL2"/>
<dbReference type="SUPFAM" id="SSF56112">
    <property type="entry name" value="Protein kinase-like (PK-like)"/>
    <property type="match status" value="1"/>
</dbReference>
<dbReference type="InterPro" id="IPR008271">
    <property type="entry name" value="Ser/Thr_kinase_AS"/>
</dbReference>
<dbReference type="GO" id="GO:0004672">
    <property type="term" value="F:protein kinase activity"/>
    <property type="evidence" value="ECO:0007669"/>
    <property type="project" value="InterPro"/>
</dbReference>
<gene>
    <name evidence="2" type="ORF">EXIGLDRAFT_697867</name>
</gene>
<dbReference type="InterPro" id="IPR000719">
    <property type="entry name" value="Prot_kinase_dom"/>
</dbReference>
<dbReference type="PROSITE" id="PS00108">
    <property type="entry name" value="PROTEIN_KINASE_ST"/>
    <property type="match status" value="1"/>
</dbReference>
<sequence>MANGHLLEYLRRHRHLDRGRHLWQIADALRFLHDDAHLVHGDVKCENVLVSDSGDALLADFGLSTTVEKHLSDLVTSTGICQRGTTRFLAPEVFDNAICNEDSLNAGHVSQIPQSPVRSKTRASDVYAFGMLVLQAMTLVRPWVGLLRDVEVVVQVSLGRYPPHPGNDEHMQDDFTSFYWTNICLNCWRRNPQERPHMRALYTQIKEHHDARGLLLGHIYDWQYGTERYRAKVNRLDNGVWKEMGICYCSVLYANEGQGAIVARSESQFTCTIVAHRIQRKHQYECIRDDLLCFSAEDGSDFTFVFKDSTGRNELLQLIRTIQRRMNAKVLNLNIGFRQ</sequence>
<dbReference type="AlphaFoldDB" id="A0A165EJL2"/>
<dbReference type="SMART" id="SM00220">
    <property type="entry name" value="S_TKc"/>
    <property type="match status" value="1"/>
</dbReference>
<evidence type="ECO:0000313" key="3">
    <source>
        <dbReference type="Proteomes" id="UP000077266"/>
    </source>
</evidence>
<dbReference type="InterPro" id="IPR011009">
    <property type="entry name" value="Kinase-like_dom_sf"/>
</dbReference>
<dbReference type="OrthoDB" id="3359770at2759"/>
<name>A0A165EJL2_EXIGL</name>
<reference evidence="2 3" key="1">
    <citation type="journal article" date="2016" name="Mol. Biol. Evol.">
        <title>Comparative Genomics of Early-Diverging Mushroom-Forming Fungi Provides Insights into the Origins of Lignocellulose Decay Capabilities.</title>
        <authorList>
            <person name="Nagy L.G."/>
            <person name="Riley R."/>
            <person name="Tritt A."/>
            <person name="Adam C."/>
            <person name="Daum C."/>
            <person name="Floudas D."/>
            <person name="Sun H."/>
            <person name="Yadav J.S."/>
            <person name="Pangilinan J."/>
            <person name="Larsson K.H."/>
            <person name="Matsuura K."/>
            <person name="Barry K."/>
            <person name="Labutti K."/>
            <person name="Kuo R."/>
            <person name="Ohm R.A."/>
            <person name="Bhattacharya S.S."/>
            <person name="Shirouzu T."/>
            <person name="Yoshinaga Y."/>
            <person name="Martin F.M."/>
            <person name="Grigoriev I.V."/>
            <person name="Hibbett D.S."/>
        </authorList>
    </citation>
    <scope>NUCLEOTIDE SEQUENCE [LARGE SCALE GENOMIC DNA]</scope>
    <source>
        <strain evidence="2 3">HHB12029</strain>
    </source>
</reference>
<dbReference type="InterPro" id="IPR050167">
    <property type="entry name" value="Ser_Thr_protein_kinase"/>
</dbReference>
<dbReference type="STRING" id="1314781.A0A165EJL2"/>
<dbReference type="Gene3D" id="2.30.29.30">
    <property type="entry name" value="Pleckstrin-homology domain (PH domain)/Phosphotyrosine-binding domain (PTB)"/>
    <property type="match status" value="1"/>
</dbReference>
<dbReference type="GO" id="GO:0007165">
    <property type="term" value="P:signal transduction"/>
    <property type="evidence" value="ECO:0007669"/>
    <property type="project" value="TreeGrafter"/>
</dbReference>
<dbReference type="InterPro" id="IPR001245">
    <property type="entry name" value="Ser-Thr/Tyr_kinase_cat_dom"/>
</dbReference>
<dbReference type="EMBL" id="KV426136">
    <property type="protein sequence ID" value="KZV87085.1"/>
    <property type="molecule type" value="Genomic_DNA"/>
</dbReference>
<proteinExistence type="predicted"/>
<dbReference type="PROSITE" id="PS50011">
    <property type="entry name" value="PROTEIN_KINASE_DOM"/>
    <property type="match status" value="1"/>
</dbReference>
<feature type="domain" description="Protein kinase" evidence="1">
    <location>
        <begin position="1"/>
        <end position="212"/>
    </location>
</feature>
<dbReference type="Gene3D" id="1.10.510.10">
    <property type="entry name" value="Transferase(Phosphotransferase) domain 1"/>
    <property type="match status" value="1"/>
</dbReference>
<dbReference type="InterPro" id="IPR011993">
    <property type="entry name" value="PH-like_dom_sf"/>
</dbReference>
<keyword evidence="3" id="KW-1185">Reference proteome</keyword>
<evidence type="ECO:0000313" key="2">
    <source>
        <dbReference type="EMBL" id="KZV87085.1"/>
    </source>
</evidence>
<dbReference type="PANTHER" id="PTHR23257">
    <property type="entry name" value="SERINE-THREONINE PROTEIN KINASE"/>
    <property type="match status" value="1"/>
</dbReference>
<dbReference type="Proteomes" id="UP000077266">
    <property type="component" value="Unassembled WGS sequence"/>
</dbReference>
<protein>
    <submittedName>
        <fullName evidence="2">Kinase-like protein</fullName>
    </submittedName>
</protein>
<organism evidence="2 3">
    <name type="scientific">Exidia glandulosa HHB12029</name>
    <dbReference type="NCBI Taxonomy" id="1314781"/>
    <lineage>
        <taxon>Eukaryota</taxon>
        <taxon>Fungi</taxon>
        <taxon>Dikarya</taxon>
        <taxon>Basidiomycota</taxon>
        <taxon>Agaricomycotina</taxon>
        <taxon>Agaricomycetes</taxon>
        <taxon>Auriculariales</taxon>
        <taxon>Exidiaceae</taxon>
        <taxon>Exidia</taxon>
    </lineage>
</organism>
<keyword evidence="2" id="KW-0808">Transferase</keyword>